<dbReference type="RefSeq" id="WP_125478509.1">
    <property type="nucleotide sequence ID" value="NZ_RSFW01000003.1"/>
</dbReference>
<organism evidence="2 3">
    <name type="scientific">Mesobacillus subterraneus</name>
    <dbReference type="NCBI Taxonomy" id="285983"/>
    <lineage>
        <taxon>Bacteria</taxon>
        <taxon>Bacillati</taxon>
        <taxon>Bacillota</taxon>
        <taxon>Bacilli</taxon>
        <taxon>Bacillales</taxon>
        <taxon>Bacillaceae</taxon>
        <taxon>Mesobacillus</taxon>
    </lineage>
</organism>
<comment type="caution">
    <text evidence="2">The sequence shown here is derived from an EMBL/GenBank/DDBJ whole genome shotgun (WGS) entry which is preliminary data.</text>
</comment>
<proteinExistence type="predicted"/>
<evidence type="ECO:0000313" key="2">
    <source>
        <dbReference type="EMBL" id="RSD29077.1"/>
    </source>
</evidence>
<keyword evidence="1" id="KW-0812">Transmembrane</keyword>
<protein>
    <submittedName>
        <fullName evidence="2">Uncharacterized protein</fullName>
    </submittedName>
</protein>
<keyword evidence="1" id="KW-1133">Transmembrane helix</keyword>
<dbReference type="EMBL" id="RSFW01000003">
    <property type="protein sequence ID" value="RSD29077.1"/>
    <property type="molecule type" value="Genomic_DNA"/>
</dbReference>
<reference evidence="3" key="1">
    <citation type="submission" date="2018-12" db="EMBL/GenBank/DDBJ databases">
        <title>Bacillus chawlae sp. nov., Bacillus glennii sp. nov., and Bacillus saganii sp. nov. Isolated from the Vehicle Assembly Building at Kennedy Space Center where the Viking Spacecraft were Assembled.</title>
        <authorList>
            <person name="Seuylemezian A."/>
            <person name="Vaishampayan P."/>
        </authorList>
    </citation>
    <scope>NUCLEOTIDE SEQUENCE [LARGE SCALE GENOMIC DNA]</scope>
    <source>
        <strain evidence="3">DSM 13966</strain>
    </source>
</reference>
<evidence type="ECO:0000313" key="3">
    <source>
        <dbReference type="Proteomes" id="UP000279911"/>
    </source>
</evidence>
<keyword evidence="1" id="KW-0472">Membrane</keyword>
<feature type="transmembrane region" description="Helical" evidence="1">
    <location>
        <begin position="57"/>
        <end position="76"/>
    </location>
</feature>
<sequence length="85" mass="9693">MRIIKPALAISVIIHLLYFIGILLYGYIQTKLYQPELNGWENLHFLQSEVAFGMTNAPVPIVFSVVIFSFIIALILRTINSVKEQ</sequence>
<feature type="transmembrane region" description="Helical" evidence="1">
    <location>
        <begin position="7"/>
        <end position="28"/>
    </location>
</feature>
<gene>
    <name evidence="2" type="ORF">EJA10_02930</name>
</gene>
<name>A0A427TX21_9BACI</name>
<dbReference type="AlphaFoldDB" id="A0A427TX21"/>
<evidence type="ECO:0000256" key="1">
    <source>
        <dbReference type="SAM" id="Phobius"/>
    </source>
</evidence>
<accession>A0A427TX21</accession>
<dbReference type="Proteomes" id="UP000279911">
    <property type="component" value="Unassembled WGS sequence"/>
</dbReference>